<evidence type="ECO:0000259" key="2">
    <source>
        <dbReference type="Pfam" id="PF13648"/>
    </source>
</evidence>
<sequence>MKKIFSVVAVCLLLVACGTTKIERQAERTFSGDWTLTNITYPNNSGFVDVTLFQDASANCFRNSSWNFVNNNNKGTYTLSGADCMSGTRNFAWAVQEETPDSGLYDFTLKPIAEGENARKINTGFRLNLVSLTETNMVWEQTVSYEGQPFKIRMSFIKSNY</sequence>
<evidence type="ECO:0000313" key="4">
    <source>
        <dbReference type="Proteomes" id="UP000615593"/>
    </source>
</evidence>
<proteinExistence type="predicted"/>
<comment type="caution">
    <text evidence="3">The sequence shown here is derived from an EMBL/GenBank/DDBJ whole genome shotgun (WGS) entry which is preliminary data.</text>
</comment>
<dbReference type="Proteomes" id="UP000615593">
    <property type="component" value="Unassembled WGS sequence"/>
</dbReference>
<dbReference type="EMBL" id="BMWY01000002">
    <property type="protein sequence ID" value="GGZ49698.1"/>
    <property type="molecule type" value="Genomic_DNA"/>
</dbReference>
<accession>A0ABQ3BKR2</accession>
<feature type="domain" description="Lipocalin-like" evidence="2">
    <location>
        <begin position="31"/>
        <end position="139"/>
    </location>
</feature>
<feature type="signal peptide" evidence="1">
    <location>
        <begin position="1"/>
        <end position="21"/>
    </location>
</feature>
<evidence type="ECO:0000313" key="3">
    <source>
        <dbReference type="EMBL" id="GGZ49698.1"/>
    </source>
</evidence>
<keyword evidence="1" id="KW-0732">Signal</keyword>
<evidence type="ECO:0000256" key="1">
    <source>
        <dbReference type="SAM" id="SignalP"/>
    </source>
</evidence>
<organism evidence="3 4">
    <name type="scientific">Mesonia mobilis</name>
    <dbReference type="NCBI Taxonomy" id="369791"/>
    <lineage>
        <taxon>Bacteria</taxon>
        <taxon>Pseudomonadati</taxon>
        <taxon>Bacteroidota</taxon>
        <taxon>Flavobacteriia</taxon>
        <taxon>Flavobacteriales</taxon>
        <taxon>Flavobacteriaceae</taxon>
        <taxon>Mesonia</taxon>
    </lineage>
</organism>
<dbReference type="PROSITE" id="PS51257">
    <property type="entry name" value="PROKAR_LIPOPROTEIN"/>
    <property type="match status" value="1"/>
</dbReference>
<feature type="chain" id="PRO_5046810362" description="Lipocalin-like domain-containing protein" evidence="1">
    <location>
        <begin position="22"/>
        <end position="161"/>
    </location>
</feature>
<dbReference type="InterPro" id="IPR024311">
    <property type="entry name" value="Lipocalin-like"/>
</dbReference>
<name>A0ABQ3BKR2_9FLAO</name>
<dbReference type="GeneID" id="94368558"/>
<dbReference type="Pfam" id="PF13648">
    <property type="entry name" value="Lipocalin_4"/>
    <property type="match status" value="1"/>
</dbReference>
<gene>
    <name evidence="3" type="ORF">GCM10008088_08930</name>
</gene>
<dbReference type="RefSeq" id="WP_027883918.1">
    <property type="nucleotide sequence ID" value="NZ_BMWY01000002.1"/>
</dbReference>
<keyword evidence="4" id="KW-1185">Reference proteome</keyword>
<reference evidence="4" key="1">
    <citation type="journal article" date="2019" name="Int. J. Syst. Evol. Microbiol.">
        <title>The Global Catalogue of Microorganisms (GCM) 10K type strain sequencing project: providing services to taxonomists for standard genome sequencing and annotation.</title>
        <authorList>
            <consortium name="The Broad Institute Genomics Platform"/>
            <consortium name="The Broad Institute Genome Sequencing Center for Infectious Disease"/>
            <person name="Wu L."/>
            <person name="Ma J."/>
        </authorList>
    </citation>
    <scope>NUCLEOTIDE SEQUENCE [LARGE SCALE GENOMIC DNA]</scope>
    <source>
        <strain evidence="4">KCTC 12708</strain>
    </source>
</reference>
<protein>
    <recommendedName>
        <fullName evidence="2">Lipocalin-like domain-containing protein</fullName>
    </recommendedName>
</protein>